<dbReference type="KEGG" id="gtr:GLOTRDRAFT_37727"/>
<feature type="domain" description="GmrSD restriction endonucleases N-terminal" evidence="2">
    <location>
        <begin position="3"/>
        <end position="79"/>
    </location>
</feature>
<accession>S7RWI4</accession>
<evidence type="ECO:0000313" key="4">
    <source>
        <dbReference type="Proteomes" id="UP000030669"/>
    </source>
</evidence>
<dbReference type="InterPro" id="IPR004919">
    <property type="entry name" value="GmrSD_N"/>
</dbReference>
<dbReference type="GeneID" id="19305791"/>
<dbReference type="Proteomes" id="UP000030669">
    <property type="component" value="Unassembled WGS sequence"/>
</dbReference>
<dbReference type="AlphaFoldDB" id="S7RWI4"/>
<feature type="region of interest" description="Disordered" evidence="1">
    <location>
        <begin position="307"/>
        <end position="361"/>
    </location>
</feature>
<dbReference type="OrthoDB" id="5419821at2759"/>
<dbReference type="OMA" id="KRGRDFQ"/>
<evidence type="ECO:0000313" key="3">
    <source>
        <dbReference type="EMBL" id="EPQ57689.1"/>
    </source>
</evidence>
<proteinExistence type="predicted"/>
<evidence type="ECO:0000256" key="1">
    <source>
        <dbReference type="SAM" id="MobiDB-lite"/>
    </source>
</evidence>
<reference evidence="3 4" key="1">
    <citation type="journal article" date="2012" name="Science">
        <title>The Paleozoic origin of enzymatic lignin decomposition reconstructed from 31 fungal genomes.</title>
        <authorList>
            <person name="Floudas D."/>
            <person name="Binder M."/>
            <person name="Riley R."/>
            <person name="Barry K."/>
            <person name="Blanchette R.A."/>
            <person name="Henrissat B."/>
            <person name="Martinez A.T."/>
            <person name="Otillar R."/>
            <person name="Spatafora J.W."/>
            <person name="Yadav J.S."/>
            <person name="Aerts A."/>
            <person name="Benoit I."/>
            <person name="Boyd A."/>
            <person name="Carlson A."/>
            <person name="Copeland A."/>
            <person name="Coutinho P.M."/>
            <person name="de Vries R.P."/>
            <person name="Ferreira P."/>
            <person name="Findley K."/>
            <person name="Foster B."/>
            <person name="Gaskell J."/>
            <person name="Glotzer D."/>
            <person name="Gorecki P."/>
            <person name="Heitman J."/>
            <person name="Hesse C."/>
            <person name="Hori C."/>
            <person name="Igarashi K."/>
            <person name="Jurgens J.A."/>
            <person name="Kallen N."/>
            <person name="Kersten P."/>
            <person name="Kohler A."/>
            <person name="Kuees U."/>
            <person name="Kumar T.K.A."/>
            <person name="Kuo A."/>
            <person name="LaButti K."/>
            <person name="Larrondo L.F."/>
            <person name="Lindquist E."/>
            <person name="Ling A."/>
            <person name="Lombard V."/>
            <person name="Lucas S."/>
            <person name="Lundell T."/>
            <person name="Martin R."/>
            <person name="McLaughlin D.J."/>
            <person name="Morgenstern I."/>
            <person name="Morin E."/>
            <person name="Murat C."/>
            <person name="Nagy L.G."/>
            <person name="Nolan M."/>
            <person name="Ohm R.A."/>
            <person name="Patyshakuliyeva A."/>
            <person name="Rokas A."/>
            <person name="Ruiz-Duenas F.J."/>
            <person name="Sabat G."/>
            <person name="Salamov A."/>
            <person name="Samejima M."/>
            <person name="Schmutz J."/>
            <person name="Slot J.C."/>
            <person name="St John F."/>
            <person name="Stenlid J."/>
            <person name="Sun H."/>
            <person name="Sun S."/>
            <person name="Syed K."/>
            <person name="Tsang A."/>
            <person name="Wiebenga A."/>
            <person name="Young D."/>
            <person name="Pisabarro A."/>
            <person name="Eastwood D.C."/>
            <person name="Martin F."/>
            <person name="Cullen D."/>
            <person name="Grigoriev I.V."/>
            <person name="Hibbett D.S."/>
        </authorList>
    </citation>
    <scope>NUCLEOTIDE SEQUENCE [LARGE SCALE GENOMIC DNA]</scope>
    <source>
        <strain evidence="3 4">ATCC 11539</strain>
    </source>
</reference>
<dbReference type="PANTHER" id="PTHR39639">
    <property type="entry name" value="CHROMOSOME 16, WHOLE GENOME SHOTGUN SEQUENCE"/>
    <property type="match status" value="1"/>
</dbReference>
<dbReference type="eggNOG" id="ENOG502S229">
    <property type="taxonomic scope" value="Eukaryota"/>
</dbReference>
<keyword evidence="4" id="KW-1185">Reference proteome</keyword>
<dbReference type="EMBL" id="KB469299">
    <property type="protein sequence ID" value="EPQ57689.1"/>
    <property type="molecule type" value="Genomic_DNA"/>
</dbReference>
<name>S7RWI4_GLOTA</name>
<dbReference type="PANTHER" id="PTHR39639:SF1">
    <property type="entry name" value="DUF262 DOMAIN-CONTAINING PROTEIN"/>
    <property type="match status" value="1"/>
</dbReference>
<sequence length="361" mass="41805">LMPDCHKDVVWPESKQIRLIDSLFRNFYIPPIVFAVQPDEDGELVRICVDGKQRLTSIQKFFDGQVCHSDPVTGKNWYYTSPENLKSNRLEVPDYWKRVFAQKQIICAEYRNLTPAMEREIFQRVQLGMALTAAEKLQAISSPWGSWISQLQTKWVVPETGLGGVLDWDIKRGRDFQNLASMIYICDNLPGHTVPTPQKLEPWLDNHKPPPQSFKEQIEDVLTEMWYIASTPSLSYCFQKPKSRVAPVEFVFIGVLLFLMRHASHEERANQIFDLRKFVRDRFPDIRNNGKVVRALWEFLDRTLEDPGRPSKSNAVPRTRGRAASGSKKRKQDNGSDDDDSDEYAAYRQSRGTQKARRGRR</sequence>
<dbReference type="RefSeq" id="XP_007863899.1">
    <property type="nucleotide sequence ID" value="XM_007865708.1"/>
</dbReference>
<feature type="non-terminal residue" evidence="3">
    <location>
        <position position="1"/>
    </location>
</feature>
<dbReference type="STRING" id="670483.S7RWI4"/>
<organism evidence="3 4">
    <name type="scientific">Gloeophyllum trabeum (strain ATCC 11539 / FP-39264 / Madison 617)</name>
    <name type="common">Brown rot fungus</name>
    <dbReference type="NCBI Taxonomy" id="670483"/>
    <lineage>
        <taxon>Eukaryota</taxon>
        <taxon>Fungi</taxon>
        <taxon>Dikarya</taxon>
        <taxon>Basidiomycota</taxon>
        <taxon>Agaricomycotina</taxon>
        <taxon>Agaricomycetes</taxon>
        <taxon>Gloeophyllales</taxon>
        <taxon>Gloeophyllaceae</taxon>
        <taxon>Gloeophyllum</taxon>
    </lineage>
</organism>
<gene>
    <name evidence="3" type="ORF">GLOTRDRAFT_37727</name>
</gene>
<dbReference type="HOGENOM" id="CLU_013023_0_2_1"/>
<evidence type="ECO:0000259" key="2">
    <source>
        <dbReference type="Pfam" id="PF03235"/>
    </source>
</evidence>
<dbReference type="Pfam" id="PF03235">
    <property type="entry name" value="GmrSD_N"/>
    <property type="match status" value="1"/>
</dbReference>
<protein>
    <recommendedName>
        <fullName evidence="2">GmrSD restriction endonucleases N-terminal domain-containing protein</fullName>
    </recommendedName>
</protein>